<dbReference type="GO" id="GO:0004497">
    <property type="term" value="F:monooxygenase activity"/>
    <property type="evidence" value="ECO:0007669"/>
    <property type="project" value="UniProtKB-KW"/>
</dbReference>
<proteinExistence type="predicted"/>
<feature type="region of interest" description="Disordered" evidence="1">
    <location>
        <begin position="63"/>
        <end position="87"/>
    </location>
</feature>
<reference evidence="2" key="1">
    <citation type="submission" date="2018-02" db="EMBL/GenBank/DDBJ databases">
        <title>Rhizophora mucronata_Transcriptome.</title>
        <authorList>
            <person name="Meera S.P."/>
            <person name="Sreeshan A."/>
            <person name="Augustine A."/>
        </authorList>
    </citation>
    <scope>NUCLEOTIDE SEQUENCE</scope>
    <source>
        <tissue evidence="2">Leaf</tissue>
    </source>
</reference>
<organism evidence="2">
    <name type="scientific">Rhizophora mucronata</name>
    <name type="common">Asiatic mangrove</name>
    <dbReference type="NCBI Taxonomy" id="61149"/>
    <lineage>
        <taxon>Eukaryota</taxon>
        <taxon>Viridiplantae</taxon>
        <taxon>Streptophyta</taxon>
        <taxon>Embryophyta</taxon>
        <taxon>Tracheophyta</taxon>
        <taxon>Spermatophyta</taxon>
        <taxon>Magnoliopsida</taxon>
        <taxon>eudicotyledons</taxon>
        <taxon>Gunneridae</taxon>
        <taxon>Pentapetalae</taxon>
        <taxon>rosids</taxon>
        <taxon>fabids</taxon>
        <taxon>Malpighiales</taxon>
        <taxon>Rhizophoraceae</taxon>
        <taxon>Rhizophora</taxon>
    </lineage>
</organism>
<dbReference type="EMBL" id="GGEC01051703">
    <property type="protein sequence ID" value="MBX32187.1"/>
    <property type="molecule type" value="Transcribed_RNA"/>
</dbReference>
<dbReference type="AlphaFoldDB" id="A0A2P2MPQ6"/>
<accession>A0A2P2MPQ6</accession>
<keyword evidence="2" id="KW-0503">Monooxygenase</keyword>
<protein>
    <submittedName>
        <fullName evidence="2">Squalene monooxygenase-like</fullName>
    </submittedName>
</protein>
<sequence length="122" mass="13053">MHSTPILPERVSESGAGHACADDDDVGVYVAAARRYAFTRGGGDILHGLSSGLQQSTSVAILPPGGHVDEQSEEAQSGGQDPSEDALFRHSRVQIQTQEEEDRETTTQRTPPSFALALLFSF</sequence>
<name>A0A2P2MPQ6_RHIMU</name>
<evidence type="ECO:0000313" key="2">
    <source>
        <dbReference type="EMBL" id="MBX32187.1"/>
    </source>
</evidence>
<evidence type="ECO:0000256" key="1">
    <source>
        <dbReference type="SAM" id="MobiDB-lite"/>
    </source>
</evidence>
<keyword evidence="2" id="KW-0560">Oxidoreductase</keyword>